<reference evidence="2 3" key="1">
    <citation type="submission" date="2016-10" db="EMBL/GenBank/DDBJ databases">
        <authorList>
            <person name="de Groot N.N."/>
        </authorList>
    </citation>
    <scope>NUCLEOTIDE SEQUENCE [LARGE SCALE GENOMIC DNA]</scope>
    <source>
        <strain evidence="2 3">CGMCC 1.11147</strain>
    </source>
</reference>
<feature type="transmembrane region" description="Helical" evidence="1">
    <location>
        <begin position="48"/>
        <end position="74"/>
    </location>
</feature>
<accession>A0A1H0JUU6</accession>
<evidence type="ECO:0000313" key="3">
    <source>
        <dbReference type="Proteomes" id="UP000199004"/>
    </source>
</evidence>
<organism evidence="2 3">
    <name type="scientific">Nocardioides szechwanensis</name>
    <dbReference type="NCBI Taxonomy" id="1005944"/>
    <lineage>
        <taxon>Bacteria</taxon>
        <taxon>Bacillati</taxon>
        <taxon>Actinomycetota</taxon>
        <taxon>Actinomycetes</taxon>
        <taxon>Propionibacteriales</taxon>
        <taxon>Nocardioidaceae</taxon>
        <taxon>Nocardioides</taxon>
    </lineage>
</organism>
<feature type="transmembrane region" description="Helical" evidence="1">
    <location>
        <begin position="95"/>
        <end position="118"/>
    </location>
</feature>
<evidence type="ECO:0000256" key="1">
    <source>
        <dbReference type="SAM" id="Phobius"/>
    </source>
</evidence>
<evidence type="ECO:0000313" key="2">
    <source>
        <dbReference type="EMBL" id="SDO47394.1"/>
    </source>
</evidence>
<gene>
    <name evidence="2" type="ORF">SAMN05192576_4068</name>
</gene>
<dbReference type="AlphaFoldDB" id="A0A1H0JUU6"/>
<keyword evidence="3" id="KW-1185">Reference proteome</keyword>
<dbReference type="STRING" id="1005944.SAMN05192576_4068"/>
<sequence length="165" mass="18244">MSSARAARWSRAYGASGWHLALMLASLAVVTYVVLTVGLAALWDPDVWWQSIAVWFVGAVVLHDLVLFPAYALVDRLLRLRLGPSAGRRATPRVPLLNYVRVPTLVAGLTFLLFFPAILSRGGSTYANATGLTQEPFLQRWLLLVLAAYLLSALLYVVARLRHRT</sequence>
<dbReference type="Proteomes" id="UP000199004">
    <property type="component" value="Unassembled WGS sequence"/>
</dbReference>
<keyword evidence="1" id="KW-0472">Membrane</keyword>
<dbReference type="RefSeq" id="WP_174812384.1">
    <property type="nucleotide sequence ID" value="NZ_BKAE01000014.1"/>
</dbReference>
<keyword evidence="1" id="KW-0812">Transmembrane</keyword>
<feature type="transmembrane region" description="Helical" evidence="1">
    <location>
        <begin position="20"/>
        <end position="42"/>
    </location>
</feature>
<feature type="transmembrane region" description="Helical" evidence="1">
    <location>
        <begin position="138"/>
        <end position="159"/>
    </location>
</feature>
<dbReference type="EMBL" id="FNIC01000009">
    <property type="protein sequence ID" value="SDO47394.1"/>
    <property type="molecule type" value="Genomic_DNA"/>
</dbReference>
<proteinExistence type="predicted"/>
<name>A0A1H0JUU6_9ACTN</name>
<keyword evidence="1" id="KW-1133">Transmembrane helix</keyword>
<protein>
    <submittedName>
        <fullName evidence="2">Uncharacterized protein</fullName>
    </submittedName>
</protein>